<protein>
    <submittedName>
        <fullName evidence="2">Unnamed protein product</fullName>
    </submittedName>
</protein>
<feature type="compositionally biased region" description="Basic and acidic residues" evidence="1">
    <location>
        <begin position="242"/>
        <end position="260"/>
    </location>
</feature>
<keyword evidence="3" id="KW-1185">Reference proteome</keyword>
<organism evidence="2 3">
    <name type="scientific">Phytophthora lilii</name>
    <dbReference type="NCBI Taxonomy" id="2077276"/>
    <lineage>
        <taxon>Eukaryota</taxon>
        <taxon>Sar</taxon>
        <taxon>Stramenopiles</taxon>
        <taxon>Oomycota</taxon>
        <taxon>Peronosporomycetes</taxon>
        <taxon>Peronosporales</taxon>
        <taxon>Peronosporaceae</taxon>
        <taxon>Phytophthora</taxon>
    </lineage>
</organism>
<evidence type="ECO:0000256" key="1">
    <source>
        <dbReference type="SAM" id="MobiDB-lite"/>
    </source>
</evidence>
<feature type="region of interest" description="Disordered" evidence="1">
    <location>
        <begin position="235"/>
        <end position="261"/>
    </location>
</feature>
<dbReference type="EMBL" id="BSXW01000362">
    <property type="protein sequence ID" value="GMF20053.1"/>
    <property type="molecule type" value="Genomic_DNA"/>
</dbReference>
<dbReference type="AlphaFoldDB" id="A0A9W6WX35"/>
<name>A0A9W6WX35_9STRA</name>
<sequence>MFGGSASDKVQFVAGNYSGAAPDSDDDMFCDEPNVVLTRSSPTPNLLAVAPVARVAEVKQEAAPYDGAMVDVEYSASVKTVVVPAAAATDAAGGFSSISDRFPLSKVGKVSCGVTKQVFCTPQEPKMQPIPMSRLLNATPEMTQVDQMTVLVEDGTVDDNTIKAEPEGATTTTFVAGSSHVQQQQMSLMSDVYRYQATDVEENEMEVRGLTDAAYGYWSFELTRVEFRVLCSNSDGTSKSRFSRDTFNKDRSTRSGENWRSRSRTFIRKWRRA</sequence>
<gene>
    <name evidence="2" type="ORF">Plil01_000774600</name>
</gene>
<dbReference type="Proteomes" id="UP001165083">
    <property type="component" value="Unassembled WGS sequence"/>
</dbReference>
<proteinExistence type="predicted"/>
<evidence type="ECO:0000313" key="2">
    <source>
        <dbReference type="EMBL" id="GMF20053.1"/>
    </source>
</evidence>
<accession>A0A9W6WX35</accession>
<evidence type="ECO:0000313" key="3">
    <source>
        <dbReference type="Proteomes" id="UP001165083"/>
    </source>
</evidence>
<reference evidence="2" key="1">
    <citation type="submission" date="2023-04" db="EMBL/GenBank/DDBJ databases">
        <title>Phytophthora lilii NBRC 32176.</title>
        <authorList>
            <person name="Ichikawa N."/>
            <person name="Sato H."/>
            <person name="Tonouchi N."/>
        </authorList>
    </citation>
    <scope>NUCLEOTIDE SEQUENCE</scope>
    <source>
        <strain evidence="2">NBRC 32176</strain>
    </source>
</reference>
<comment type="caution">
    <text evidence="2">The sequence shown here is derived from an EMBL/GenBank/DDBJ whole genome shotgun (WGS) entry which is preliminary data.</text>
</comment>